<dbReference type="InterPro" id="IPR011089">
    <property type="entry name" value="GmrSD_C"/>
</dbReference>
<dbReference type="PANTHER" id="PTHR35149:SF1">
    <property type="entry name" value="DUF5655 DOMAIN-CONTAINING PROTEIN"/>
    <property type="match status" value="1"/>
</dbReference>
<proteinExistence type="predicted"/>
<reference evidence="4" key="3">
    <citation type="submission" date="2019-08" db="EMBL/GenBank/DDBJ databases">
        <authorList>
            <consortium name="NCBI Pathogen Detection Project"/>
        </authorList>
    </citation>
    <scope>NUCLEOTIDE SEQUENCE</scope>
    <source>
        <strain evidence="4">Salmonella enterica</strain>
    </source>
</reference>
<dbReference type="AlphaFoldDB" id="A0A3V5VNP8"/>
<reference evidence="4" key="1">
    <citation type="journal article" date="2018" name="Genome Biol.">
        <title>SKESA: strategic k-mer extension for scrupulous assemblies.</title>
        <authorList>
            <person name="Souvorov A."/>
            <person name="Agarwala R."/>
            <person name="Lipman D.J."/>
        </authorList>
    </citation>
    <scope>NUCLEOTIDE SEQUENCE</scope>
    <source>
        <strain evidence="4">Salmonella enterica</strain>
    </source>
</reference>
<reference evidence="3" key="2">
    <citation type="submission" date="2018-07" db="EMBL/GenBank/DDBJ databases">
        <authorList>
            <consortium name="GenomeTrakr network: Whole genome sequencing for foodborne pathogen traceback"/>
        </authorList>
    </citation>
    <scope>NUCLEOTIDE SEQUENCE</scope>
    <source>
        <strain evidence="3">FDA00000090</strain>
    </source>
</reference>
<comment type="caution">
    <text evidence="4">The sequence shown here is derived from an EMBL/GenBank/DDBJ whole genome shotgun (WGS) entry which is preliminary data.</text>
</comment>
<evidence type="ECO:0000313" key="4">
    <source>
        <dbReference type="EMBL" id="HAE0856673.1"/>
    </source>
</evidence>
<evidence type="ECO:0000259" key="2">
    <source>
        <dbReference type="Pfam" id="PF07510"/>
    </source>
</evidence>
<dbReference type="PANTHER" id="PTHR35149">
    <property type="entry name" value="SLL5132 PROTEIN"/>
    <property type="match status" value="1"/>
</dbReference>
<dbReference type="EMBL" id="DAAQTX010000002">
    <property type="protein sequence ID" value="HAE0856673.1"/>
    <property type="molecule type" value="Genomic_DNA"/>
</dbReference>
<dbReference type="Pfam" id="PF07510">
    <property type="entry name" value="GmrSD_C"/>
    <property type="match status" value="1"/>
</dbReference>
<name>A0A3V5VNP8_SALET</name>
<feature type="domain" description="GmrSD restriction endonucleases C-terminal" evidence="2">
    <location>
        <begin position="440"/>
        <end position="583"/>
    </location>
</feature>
<dbReference type="InterPro" id="IPR004919">
    <property type="entry name" value="GmrSD_N"/>
</dbReference>
<protein>
    <submittedName>
        <fullName evidence="4">DUF262 domain-containing protein</fullName>
    </submittedName>
</protein>
<dbReference type="EMBL" id="AAHJJF010000002">
    <property type="protein sequence ID" value="EBW8254634.1"/>
    <property type="molecule type" value="Genomic_DNA"/>
</dbReference>
<dbReference type="Pfam" id="PF03235">
    <property type="entry name" value="GmrSD_N"/>
    <property type="match status" value="1"/>
</dbReference>
<organism evidence="4">
    <name type="scientific">Salmonella enterica subsp. enterica serovar Ohio</name>
    <dbReference type="NCBI Taxonomy" id="117541"/>
    <lineage>
        <taxon>Bacteria</taxon>
        <taxon>Pseudomonadati</taxon>
        <taxon>Pseudomonadota</taxon>
        <taxon>Gammaproteobacteria</taxon>
        <taxon>Enterobacterales</taxon>
        <taxon>Enterobacteriaceae</taxon>
        <taxon>Salmonella</taxon>
    </lineage>
</organism>
<gene>
    <name evidence="3" type="ORF">AHQ53_04390</name>
    <name evidence="4" type="ORF">G2899_04275</name>
</gene>
<feature type="domain" description="GmrSD restriction endonucleases N-terminal" evidence="1">
    <location>
        <begin position="11"/>
        <end position="246"/>
    </location>
</feature>
<evidence type="ECO:0000259" key="1">
    <source>
        <dbReference type="Pfam" id="PF03235"/>
    </source>
</evidence>
<dbReference type="RefSeq" id="WP_000557904.1">
    <property type="nucleotide sequence ID" value="NZ_JANLBJ010000001.1"/>
</dbReference>
<sequence length="594" mass="70016">MHVEPQYKSFGELFRENNVFFTPFYQRDYSWEDEQINQFCIDVKYALTKRQKNLPCEHFFGGVVCAQTKGIGNRKIENLLVDGQQRLSTITLFFSAIKEILEKLDCEEADERFKSAILQDIYKYFYFDEREHRKTITHRRIKIGQADNDYFNSLLDNHEIKATRDSHYLMRDAKKIFLDFFEKELLIKKTTTECLDIIDEVVKLFEEKFLLIHIITTNVDDAHKLFTVLNDRGMTLTEGELLKAYTIGLCDNSTQCIAQISSDWDIILQHPPKKVSDFLRWIIIMISGENVTTSSVLQKYKESYFPEKTSPIDISNKVKFMRICVERLQYISEGEWPYDESHVTTNWHKGKLDLLIRKLKHTHAMPVLLAASFTHEKEFQNLVNETCKFFIRYKAISALHASIFSSLYPALAQEIHQLKDRFTIKLVYPKFNEILCSKDPDNNYFITGIRNLRYQRKGDNKLLKCLLVTIEENWQWLNSGSTSCESRLKLEDKTRVFDFNNTTLEHLYPYSVGENEREENVEKIKNTIGNIVILDMTRNTKNDDKSFSQKKDNFINTGIGIHQYILEKTEWNEQDINELTERYIGYACKVFSFK</sequence>
<accession>A0A3V5VNP8</accession>
<evidence type="ECO:0000313" key="3">
    <source>
        <dbReference type="EMBL" id="EBW8254634.1"/>
    </source>
</evidence>